<dbReference type="GO" id="GO:0004392">
    <property type="term" value="F:heme oxygenase (decyclizing) activity"/>
    <property type="evidence" value="ECO:0007669"/>
    <property type="project" value="UniProtKB-EC"/>
</dbReference>
<dbReference type="Proteomes" id="UP000195787">
    <property type="component" value="Unassembled WGS sequence"/>
</dbReference>
<dbReference type="InterPro" id="IPR016053">
    <property type="entry name" value="Haem_Oase-like"/>
</dbReference>
<dbReference type="EMBL" id="FUHU01000038">
    <property type="protein sequence ID" value="SJM63173.1"/>
    <property type="molecule type" value="Genomic_DNA"/>
</dbReference>
<evidence type="ECO:0000313" key="6">
    <source>
        <dbReference type="EMBL" id="SJM63173.1"/>
    </source>
</evidence>
<dbReference type="EC" id="1.14.14.18" evidence="6"/>
<evidence type="ECO:0000256" key="1">
    <source>
        <dbReference type="ARBA" id="ARBA00022617"/>
    </source>
</evidence>
<dbReference type="AlphaFoldDB" id="A0A1R4G504"/>
<keyword evidence="3 5" id="KW-0408">Iron</keyword>
<dbReference type="OrthoDB" id="5493802at2"/>
<name>A0A1R4G504_9MICO</name>
<feature type="binding site" evidence="4">
    <location>
        <position position="182"/>
    </location>
    <ligand>
        <name>heme b</name>
        <dbReference type="ChEBI" id="CHEBI:60344"/>
    </ligand>
</feature>
<feature type="binding site" description="axial binding residue" evidence="5">
    <location>
        <position position="28"/>
    </location>
    <ligand>
        <name>heme b</name>
        <dbReference type="ChEBI" id="CHEBI:60344"/>
    </ligand>
    <ligandPart>
        <name>Fe</name>
        <dbReference type="ChEBI" id="CHEBI:18248"/>
    </ligandPart>
</feature>
<dbReference type="Gene3D" id="1.20.910.10">
    <property type="entry name" value="Heme oxygenase-like"/>
    <property type="match status" value="1"/>
</dbReference>
<dbReference type="CDD" id="cd19165">
    <property type="entry name" value="HemeO"/>
    <property type="match status" value="1"/>
</dbReference>
<dbReference type="PANTHER" id="PTHR10720:SF0">
    <property type="entry name" value="HEME OXYGENASE"/>
    <property type="match status" value="1"/>
</dbReference>
<proteinExistence type="predicted"/>
<evidence type="ECO:0000256" key="2">
    <source>
        <dbReference type="ARBA" id="ARBA00022723"/>
    </source>
</evidence>
<keyword evidence="7" id="KW-1185">Reference proteome</keyword>
<keyword evidence="2 5" id="KW-0479">Metal-binding</keyword>
<gene>
    <name evidence="6" type="ORF">CZ674_08730</name>
</gene>
<dbReference type="GeneID" id="303173293"/>
<evidence type="ECO:0000256" key="5">
    <source>
        <dbReference type="PIRSR" id="PIRSR000343-2"/>
    </source>
</evidence>
<evidence type="ECO:0000256" key="3">
    <source>
        <dbReference type="ARBA" id="ARBA00023004"/>
    </source>
</evidence>
<dbReference type="PRINTS" id="PR00088">
    <property type="entry name" value="HAEMOXYGNASE"/>
</dbReference>
<dbReference type="GO" id="GO:0006788">
    <property type="term" value="P:heme oxidation"/>
    <property type="evidence" value="ECO:0007669"/>
    <property type="project" value="InterPro"/>
</dbReference>
<keyword evidence="6" id="KW-0560">Oxidoreductase</keyword>
<organism evidence="6 7">
    <name type="scientific">Agrococcus casei LMG 22410</name>
    <dbReference type="NCBI Taxonomy" id="1255656"/>
    <lineage>
        <taxon>Bacteria</taxon>
        <taxon>Bacillati</taxon>
        <taxon>Actinomycetota</taxon>
        <taxon>Actinomycetes</taxon>
        <taxon>Micrococcales</taxon>
        <taxon>Microbacteriaceae</taxon>
        <taxon>Agrococcus</taxon>
    </lineage>
</organism>
<dbReference type="GO" id="GO:0020037">
    <property type="term" value="F:heme binding"/>
    <property type="evidence" value="ECO:0007669"/>
    <property type="project" value="TreeGrafter"/>
</dbReference>
<protein>
    <submittedName>
        <fullName evidence="6">Heme oxygenase</fullName>
        <ecNumber evidence="6">1.14.14.18</ecNumber>
    </submittedName>
</protein>
<dbReference type="RefSeq" id="WP_086992167.1">
    <property type="nucleotide sequence ID" value="NZ_FUHU01000038.1"/>
</dbReference>
<dbReference type="InterPro" id="IPR016084">
    <property type="entry name" value="Haem_Oase-like_multi-hlx"/>
</dbReference>
<dbReference type="PIRSF" id="PIRSF000343">
    <property type="entry name" value="Haem_Oase"/>
    <property type="match status" value="1"/>
</dbReference>
<dbReference type="GO" id="GO:0006979">
    <property type="term" value="P:response to oxidative stress"/>
    <property type="evidence" value="ECO:0007669"/>
    <property type="project" value="TreeGrafter"/>
</dbReference>
<reference evidence="6 7" key="1">
    <citation type="submission" date="2017-02" db="EMBL/GenBank/DDBJ databases">
        <authorList>
            <person name="Peterson S.W."/>
        </authorList>
    </citation>
    <scope>NUCLEOTIDE SEQUENCE [LARGE SCALE GENOMIC DNA]</scope>
    <source>
        <strain evidence="6 7">LMG 22410</strain>
    </source>
</reference>
<evidence type="ECO:0000256" key="4">
    <source>
        <dbReference type="PIRSR" id="PIRSR000343-1"/>
    </source>
</evidence>
<keyword evidence="1 4" id="KW-0349">Heme</keyword>
<dbReference type="Pfam" id="PF01126">
    <property type="entry name" value="Heme_oxygenase"/>
    <property type="match status" value="1"/>
</dbReference>
<dbReference type="SUPFAM" id="SSF48613">
    <property type="entry name" value="Heme oxygenase-like"/>
    <property type="match status" value="1"/>
</dbReference>
<dbReference type="InterPro" id="IPR002051">
    <property type="entry name" value="Haem_Oase"/>
</dbReference>
<feature type="binding site" evidence="4">
    <location>
        <position position="21"/>
    </location>
    <ligand>
        <name>heme b</name>
        <dbReference type="ChEBI" id="CHEBI:60344"/>
    </ligand>
</feature>
<sequence>MRTDSSLPMEMSDQPASALLRSATQTAHENAEGSAYIGRLMSGSLDLHAWQLLLEQLEYVYRALETVANNMRDTDQCTELLYAELDRTEFIVRDLAALQARTGQAPIGMLTSTREYVDRILSTRNDSVRYIAHHYTRYLGDLSGGQIMRVKFSEHYGLLPEESSFFVFEHIPAGPRFKGRYRELLDGLELDADDRERLVAEANASFIGNQRIFEELDEIVGERQAA</sequence>
<feature type="binding site" evidence="4">
    <location>
        <position position="135"/>
    </location>
    <ligand>
        <name>heme b</name>
        <dbReference type="ChEBI" id="CHEBI:60344"/>
    </ligand>
</feature>
<evidence type="ECO:0000313" key="7">
    <source>
        <dbReference type="Proteomes" id="UP000195787"/>
    </source>
</evidence>
<dbReference type="GO" id="GO:0046872">
    <property type="term" value="F:metal ion binding"/>
    <property type="evidence" value="ECO:0007669"/>
    <property type="project" value="UniProtKB-KW"/>
</dbReference>
<dbReference type="GO" id="GO:0042167">
    <property type="term" value="P:heme catabolic process"/>
    <property type="evidence" value="ECO:0007669"/>
    <property type="project" value="TreeGrafter"/>
</dbReference>
<dbReference type="PANTHER" id="PTHR10720">
    <property type="entry name" value="HEME OXYGENASE"/>
    <property type="match status" value="1"/>
</dbReference>
<accession>A0A1R4G504</accession>